<dbReference type="OrthoDB" id="17560at2759"/>
<dbReference type="SUPFAM" id="SSF53474">
    <property type="entry name" value="alpha/beta-Hydrolases"/>
    <property type="match status" value="1"/>
</dbReference>
<dbReference type="Proteomes" id="UP000703269">
    <property type="component" value="Unassembled WGS sequence"/>
</dbReference>
<organism evidence="2 3">
    <name type="scientific">Phanerochaete sordida</name>
    <dbReference type="NCBI Taxonomy" id="48140"/>
    <lineage>
        <taxon>Eukaryota</taxon>
        <taxon>Fungi</taxon>
        <taxon>Dikarya</taxon>
        <taxon>Basidiomycota</taxon>
        <taxon>Agaricomycotina</taxon>
        <taxon>Agaricomycetes</taxon>
        <taxon>Polyporales</taxon>
        <taxon>Phanerochaetaceae</taxon>
        <taxon>Phanerochaete</taxon>
    </lineage>
</organism>
<dbReference type="Pfam" id="PF01738">
    <property type="entry name" value="DLH"/>
    <property type="match status" value="1"/>
</dbReference>
<feature type="domain" description="Dienelactone hydrolase" evidence="1">
    <location>
        <begin position="27"/>
        <end position="249"/>
    </location>
</feature>
<accession>A0A9P3GHB3</accession>
<sequence length="253" mass="27454">MSLCENCVKGFKHEGTPEGTIEEIDGIDCYVATPKGDYDKNVVVLMLTDIFGLALVNNKLLADDFARHGFKVVVPNLFQEPAPADGLNPGSTFDLGAWFGRNGVDYSEPRARKVLAALKAQGIAKVGVTGYCYGARTGFNLAFENAIAALVVAHPSLLQVPQDMETLKAKSNVPVLINSCEVDQMFPLEAQAKTDELLGNGQYAPGYLRTYWEGCTHGFSVRGDLSDPKVLAGKEGAFKATCNWFHKYLLGKQ</sequence>
<reference evidence="2 3" key="1">
    <citation type="submission" date="2021-08" db="EMBL/GenBank/DDBJ databases">
        <title>Draft Genome Sequence of Phanerochaete sordida strain YK-624.</title>
        <authorList>
            <person name="Mori T."/>
            <person name="Dohra H."/>
            <person name="Suzuki T."/>
            <person name="Kawagishi H."/>
            <person name="Hirai H."/>
        </authorList>
    </citation>
    <scope>NUCLEOTIDE SEQUENCE [LARGE SCALE GENOMIC DNA]</scope>
    <source>
        <strain evidence="2 3">YK-624</strain>
    </source>
</reference>
<dbReference type="AlphaFoldDB" id="A0A9P3GHB3"/>
<gene>
    <name evidence="2" type="ORF">PsYK624_118030</name>
</gene>
<name>A0A9P3GHB3_9APHY</name>
<proteinExistence type="predicted"/>
<dbReference type="InterPro" id="IPR029058">
    <property type="entry name" value="AB_hydrolase_fold"/>
</dbReference>
<protein>
    <submittedName>
        <fullName evidence="2">Alpha/beta hydrolase</fullName>
    </submittedName>
</protein>
<dbReference type="Gene3D" id="3.40.50.1820">
    <property type="entry name" value="alpha/beta hydrolase"/>
    <property type="match status" value="1"/>
</dbReference>
<dbReference type="EMBL" id="BPQB01000050">
    <property type="protein sequence ID" value="GJE95617.1"/>
    <property type="molecule type" value="Genomic_DNA"/>
</dbReference>
<keyword evidence="2" id="KW-0378">Hydrolase</keyword>
<evidence type="ECO:0000259" key="1">
    <source>
        <dbReference type="Pfam" id="PF01738"/>
    </source>
</evidence>
<dbReference type="PANTHER" id="PTHR17630:SF44">
    <property type="entry name" value="PROTEIN AIM2"/>
    <property type="match status" value="1"/>
</dbReference>
<evidence type="ECO:0000313" key="3">
    <source>
        <dbReference type="Proteomes" id="UP000703269"/>
    </source>
</evidence>
<comment type="caution">
    <text evidence="2">The sequence shown here is derived from an EMBL/GenBank/DDBJ whole genome shotgun (WGS) entry which is preliminary data.</text>
</comment>
<evidence type="ECO:0000313" key="2">
    <source>
        <dbReference type="EMBL" id="GJE95617.1"/>
    </source>
</evidence>
<dbReference type="GO" id="GO:0016787">
    <property type="term" value="F:hydrolase activity"/>
    <property type="evidence" value="ECO:0007669"/>
    <property type="project" value="UniProtKB-KW"/>
</dbReference>
<dbReference type="InterPro" id="IPR002925">
    <property type="entry name" value="Dienelactn_hydro"/>
</dbReference>
<dbReference type="PANTHER" id="PTHR17630">
    <property type="entry name" value="DIENELACTONE HYDROLASE"/>
    <property type="match status" value="1"/>
</dbReference>
<keyword evidence="3" id="KW-1185">Reference proteome</keyword>